<gene>
    <name evidence="2" type="ORF">J0A66_03630</name>
</gene>
<evidence type="ECO:0000259" key="1">
    <source>
        <dbReference type="Pfam" id="PF01927"/>
    </source>
</evidence>
<evidence type="ECO:0000313" key="2">
    <source>
        <dbReference type="EMBL" id="MBN7824312.1"/>
    </source>
</evidence>
<organism evidence="2 3">
    <name type="scientific">Bowmanella dokdonensis</name>
    <dbReference type="NCBI Taxonomy" id="751969"/>
    <lineage>
        <taxon>Bacteria</taxon>
        <taxon>Pseudomonadati</taxon>
        <taxon>Pseudomonadota</taxon>
        <taxon>Gammaproteobacteria</taxon>
        <taxon>Alteromonadales</taxon>
        <taxon>Alteromonadaceae</taxon>
        <taxon>Bowmanella</taxon>
    </lineage>
</organism>
<dbReference type="InterPro" id="IPR002782">
    <property type="entry name" value="Mut7-C_RNAse_dom"/>
</dbReference>
<name>A0A939IQ71_9ALTE</name>
<dbReference type="PANTHER" id="PTHR39081">
    <property type="entry name" value="MUT7-C DOMAIN-CONTAINING PROTEIN"/>
    <property type="match status" value="1"/>
</dbReference>
<dbReference type="Pfam" id="PF01927">
    <property type="entry name" value="Mut7-C"/>
    <property type="match status" value="1"/>
</dbReference>
<comment type="caution">
    <text evidence="2">The sequence shown here is derived from an EMBL/GenBank/DDBJ whole genome shotgun (WGS) entry which is preliminary data.</text>
</comment>
<dbReference type="AlphaFoldDB" id="A0A939IQ71"/>
<sequence length="159" mass="18267">MIRPAFLADAMLGRLCRWLRVLNLDTAYYPHLPDPQLVHLADREQRCLLTRDKALITGLQPDCSLLVLHDKPLDQLSQVVDHWSLSLPGQLFRRCLLCNHPLEPATPAQITNLAPSDSRNMIQDCWYCACCSRLYWPGSHTRRMTRQLSQVFPSLCNES</sequence>
<dbReference type="PANTHER" id="PTHR39081:SF1">
    <property type="entry name" value="MUT7-C RNASE DOMAIN-CONTAINING PROTEIN"/>
    <property type="match status" value="1"/>
</dbReference>
<feature type="domain" description="Mut7-C RNAse" evidence="1">
    <location>
        <begin position="5"/>
        <end position="147"/>
    </location>
</feature>
<reference evidence="2" key="1">
    <citation type="submission" date="2021-03" db="EMBL/GenBank/DDBJ databases">
        <title>novel species isolated from a fishpond in China.</title>
        <authorList>
            <person name="Lu H."/>
            <person name="Cai Z."/>
        </authorList>
    </citation>
    <scope>NUCLEOTIDE SEQUENCE</scope>
    <source>
        <strain evidence="2">JCM 30855</strain>
    </source>
</reference>
<dbReference type="Proteomes" id="UP000664654">
    <property type="component" value="Unassembled WGS sequence"/>
</dbReference>
<proteinExistence type="predicted"/>
<evidence type="ECO:0000313" key="3">
    <source>
        <dbReference type="Proteomes" id="UP000664654"/>
    </source>
</evidence>
<keyword evidence="3" id="KW-1185">Reference proteome</keyword>
<protein>
    <recommendedName>
        <fullName evidence="1">Mut7-C RNAse domain-containing protein</fullName>
    </recommendedName>
</protein>
<dbReference type="EMBL" id="JAFKCV010000002">
    <property type="protein sequence ID" value="MBN7824312.1"/>
    <property type="molecule type" value="Genomic_DNA"/>
</dbReference>
<dbReference type="RefSeq" id="WP_206572432.1">
    <property type="nucleotide sequence ID" value="NZ_JAFKCV010000002.1"/>
</dbReference>
<accession>A0A939IQ71</accession>